<dbReference type="PRINTS" id="PR01438">
    <property type="entry name" value="UNVRSLSTRESS"/>
</dbReference>
<name>A0ABW6S8J1_9NOCA</name>
<dbReference type="Proteomes" id="UP001601992">
    <property type="component" value="Unassembled WGS sequence"/>
</dbReference>
<dbReference type="PANTHER" id="PTHR31964:SF113">
    <property type="entry name" value="USPA DOMAIN-CONTAINING PROTEIN"/>
    <property type="match status" value="1"/>
</dbReference>
<evidence type="ECO:0000313" key="4">
    <source>
        <dbReference type="Proteomes" id="UP001601992"/>
    </source>
</evidence>
<dbReference type="InterPro" id="IPR006016">
    <property type="entry name" value="UspA"/>
</dbReference>
<dbReference type="Pfam" id="PF00582">
    <property type="entry name" value="Usp"/>
    <property type="match status" value="2"/>
</dbReference>
<accession>A0ABW6S8J1</accession>
<reference evidence="3 4" key="1">
    <citation type="submission" date="2024-10" db="EMBL/GenBank/DDBJ databases">
        <title>The Natural Products Discovery Center: Release of the First 8490 Sequenced Strains for Exploring Actinobacteria Biosynthetic Diversity.</title>
        <authorList>
            <person name="Kalkreuter E."/>
            <person name="Kautsar S.A."/>
            <person name="Yang D."/>
            <person name="Bader C.D."/>
            <person name="Teijaro C.N."/>
            <person name="Fluegel L."/>
            <person name="Davis C.M."/>
            <person name="Simpson J.R."/>
            <person name="Lauterbach L."/>
            <person name="Steele A.D."/>
            <person name="Gui C."/>
            <person name="Meng S."/>
            <person name="Li G."/>
            <person name="Viehrig K."/>
            <person name="Ye F."/>
            <person name="Su P."/>
            <person name="Kiefer A.F."/>
            <person name="Nichols A."/>
            <person name="Cepeda A.J."/>
            <person name="Yan W."/>
            <person name="Fan B."/>
            <person name="Jiang Y."/>
            <person name="Adhikari A."/>
            <person name="Zheng C.-J."/>
            <person name="Schuster L."/>
            <person name="Cowan T.M."/>
            <person name="Smanski M.J."/>
            <person name="Chevrette M.G."/>
            <person name="De Carvalho L.P.S."/>
            <person name="Shen B."/>
        </authorList>
    </citation>
    <scope>NUCLEOTIDE SEQUENCE [LARGE SCALE GENOMIC DNA]</scope>
    <source>
        <strain evidence="3 4">NPDC002593</strain>
    </source>
</reference>
<evidence type="ECO:0000256" key="1">
    <source>
        <dbReference type="ARBA" id="ARBA00008791"/>
    </source>
</evidence>
<keyword evidence="4" id="KW-1185">Reference proteome</keyword>
<feature type="domain" description="UspA" evidence="2">
    <location>
        <begin position="163"/>
        <end position="296"/>
    </location>
</feature>
<comment type="similarity">
    <text evidence="1">Belongs to the universal stress protein A family.</text>
</comment>
<dbReference type="InterPro" id="IPR006015">
    <property type="entry name" value="Universal_stress_UspA"/>
</dbReference>
<organism evidence="3 4">
    <name type="scientific">Nocardia jiangxiensis</name>
    <dbReference type="NCBI Taxonomy" id="282685"/>
    <lineage>
        <taxon>Bacteria</taxon>
        <taxon>Bacillati</taxon>
        <taxon>Actinomycetota</taxon>
        <taxon>Actinomycetes</taxon>
        <taxon>Mycobacteriales</taxon>
        <taxon>Nocardiaceae</taxon>
        <taxon>Nocardia</taxon>
    </lineage>
</organism>
<protein>
    <submittedName>
        <fullName evidence="3">Universal stress protein</fullName>
    </submittedName>
</protein>
<dbReference type="SUPFAM" id="SSF52402">
    <property type="entry name" value="Adenine nucleotide alpha hydrolases-like"/>
    <property type="match status" value="2"/>
</dbReference>
<dbReference type="InterPro" id="IPR014729">
    <property type="entry name" value="Rossmann-like_a/b/a_fold"/>
</dbReference>
<sequence>MTEEVHQTGTRAPIVTATDGSAVSYQAVAWAAAAAALHDCPLDTVASVGFQGAYGPVPYLTAEAIEQMRESGEQIMAEAVRIASEVTAADSVEIRSEVTFDPIIATLITHSRTARALVVGSRGRGTIQRALLGSVSWAMIHHAHCPVVVVSSSAGTDPVSARKPVLVGVDGSVNNVPAVALAFREAALRGVGLTALRCWSDSTDIEPPLAAWEPVREKEFALLLEDLAVHRERHPEVPVHGVVVRDQPARALLAESDSAQLVVVGSRGRGGFAGMLLGSTSRALVQSVECPIVVVREPGVATADE</sequence>
<dbReference type="PANTHER" id="PTHR31964">
    <property type="entry name" value="ADENINE NUCLEOTIDE ALPHA HYDROLASES-LIKE SUPERFAMILY PROTEIN"/>
    <property type="match status" value="1"/>
</dbReference>
<evidence type="ECO:0000313" key="3">
    <source>
        <dbReference type="EMBL" id="MFF3572610.1"/>
    </source>
</evidence>
<feature type="domain" description="UspA" evidence="2">
    <location>
        <begin position="13"/>
        <end position="150"/>
    </location>
</feature>
<dbReference type="EMBL" id="JBIAQY010000014">
    <property type="protein sequence ID" value="MFF3572610.1"/>
    <property type="molecule type" value="Genomic_DNA"/>
</dbReference>
<proteinExistence type="inferred from homology"/>
<dbReference type="Gene3D" id="3.40.50.620">
    <property type="entry name" value="HUPs"/>
    <property type="match status" value="2"/>
</dbReference>
<comment type="caution">
    <text evidence="3">The sequence shown here is derived from an EMBL/GenBank/DDBJ whole genome shotgun (WGS) entry which is preliminary data.</text>
</comment>
<evidence type="ECO:0000259" key="2">
    <source>
        <dbReference type="Pfam" id="PF00582"/>
    </source>
</evidence>
<gene>
    <name evidence="3" type="ORF">ACFYXQ_33065</name>
</gene>
<dbReference type="RefSeq" id="WP_040831473.1">
    <property type="nucleotide sequence ID" value="NZ_JBIAQY010000014.1"/>
</dbReference>